<feature type="transmembrane region" description="Helical" evidence="2">
    <location>
        <begin position="33"/>
        <end position="52"/>
    </location>
</feature>
<organism evidence="3">
    <name type="scientific">Pseudomonas putida</name>
    <name type="common">Arthrobacter siderocapsulatus</name>
    <dbReference type="NCBI Taxonomy" id="303"/>
    <lineage>
        <taxon>Bacteria</taxon>
        <taxon>Pseudomonadati</taxon>
        <taxon>Pseudomonadota</taxon>
        <taxon>Gammaproteobacteria</taxon>
        <taxon>Pseudomonadales</taxon>
        <taxon>Pseudomonadaceae</taxon>
        <taxon>Pseudomonas</taxon>
    </lineage>
</organism>
<dbReference type="RefSeq" id="WP_223290552.1">
    <property type="nucleotide sequence ID" value="NZ_KU130294.1"/>
</dbReference>
<proteinExistence type="predicted"/>
<evidence type="ECO:0000256" key="2">
    <source>
        <dbReference type="SAM" id="Phobius"/>
    </source>
</evidence>
<dbReference type="EMBL" id="KU130294">
    <property type="protein sequence ID" value="ALZ46330.1"/>
    <property type="molecule type" value="Genomic_DNA"/>
</dbReference>
<accession>A0A2Z1CE00</accession>
<keyword evidence="2" id="KW-0812">Transmembrane</keyword>
<protein>
    <submittedName>
        <fullName evidence="3">Uncharacterized protein</fullName>
    </submittedName>
</protein>
<feature type="transmembrane region" description="Helical" evidence="2">
    <location>
        <begin position="58"/>
        <end position="76"/>
    </location>
</feature>
<geneLocation type="plasmid" evidence="3">
    <name>p12969-DIM</name>
</geneLocation>
<dbReference type="AlphaFoldDB" id="A0A2Z1CE00"/>
<feature type="region of interest" description="Disordered" evidence="1">
    <location>
        <begin position="89"/>
        <end position="111"/>
    </location>
</feature>
<sequence length="111" mass="12123">MNHRMDTVGRTRSQTCTRSLDELIARRTKIDRYAVALGVTVIALGFIGYHAPSAVARHLGLVGMIVSVFSTTYLIDMADGMSNTIRALTPKKGQSINTVPTPTQHRPTRVA</sequence>
<name>A0A2Z1CE00_PSEPU</name>
<evidence type="ECO:0000313" key="3">
    <source>
        <dbReference type="EMBL" id="ALZ46330.1"/>
    </source>
</evidence>
<keyword evidence="2" id="KW-1133">Transmembrane helix</keyword>
<keyword evidence="2" id="KW-0472">Membrane</keyword>
<evidence type="ECO:0000256" key="1">
    <source>
        <dbReference type="SAM" id="MobiDB-lite"/>
    </source>
</evidence>
<reference evidence="3" key="1">
    <citation type="journal article" date="2015" name="J. Antimicrob. Chemother.">
        <title>Genetic characterization of a novel blaDIM-2-carrying megaplasmid p12969-DIM from clinical Pseudomonas putida.</title>
        <authorList>
            <person name="Sun F."/>
            <person name="Zhou D."/>
            <person name="Wang Q."/>
            <person name="Feng J."/>
            <person name="Feng W."/>
            <person name="Luo W."/>
            <person name="Liu Y."/>
            <person name="Qiu X."/>
            <person name="Yin Z."/>
            <person name="Xia P."/>
        </authorList>
    </citation>
    <scope>NUCLEOTIDE SEQUENCE</scope>
    <source>
        <strain evidence="3">12969</strain>
        <plasmid evidence="3">p12969-DIM</plasmid>
    </source>
</reference>
<keyword evidence="3" id="KW-0614">Plasmid</keyword>
<feature type="compositionally biased region" description="Polar residues" evidence="1">
    <location>
        <begin position="89"/>
        <end position="105"/>
    </location>
</feature>